<dbReference type="InterPro" id="IPR005532">
    <property type="entry name" value="SUMF_dom"/>
</dbReference>
<dbReference type="PANTHER" id="PTHR23150:SF19">
    <property type="entry name" value="FORMYLGLYCINE-GENERATING ENZYME"/>
    <property type="match status" value="1"/>
</dbReference>
<dbReference type="EMBL" id="CP003345">
    <property type="protein sequence ID" value="AFM02549.1"/>
    <property type="molecule type" value="Genomic_DNA"/>
</dbReference>
<dbReference type="InterPro" id="IPR016187">
    <property type="entry name" value="CTDL_fold"/>
</dbReference>
<feature type="signal peptide" evidence="1">
    <location>
        <begin position="1"/>
        <end position="23"/>
    </location>
</feature>
<dbReference type="OrthoDB" id="979507at2"/>
<feature type="domain" description="Sulfatase-modifying factor enzyme-like" evidence="2">
    <location>
        <begin position="196"/>
        <end position="371"/>
    </location>
</feature>
<dbReference type="SUPFAM" id="SSF56436">
    <property type="entry name" value="C-type lectin-like"/>
    <property type="match status" value="1"/>
</dbReference>
<evidence type="ECO:0000313" key="4">
    <source>
        <dbReference type="Proteomes" id="UP000006054"/>
    </source>
</evidence>
<dbReference type="InterPro" id="IPR042095">
    <property type="entry name" value="SUMF_sf"/>
</dbReference>
<accession>I4AF14</accession>
<keyword evidence="1" id="KW-0732">Signal</keyword>
<feature type="chain" id="PRO_5003685182" description="Sulfatase-modifying factor enzyme-like domain-containing protein" evidence="1">
    <location>
        <begin position="24"/>
        <end position="486"/>
    </location>
</feature>
<dbReference type="Proteomes" id="UP000006054">
    <property type="component" value="Chromosome"/>
</dbReference>
<evidence type="ECO:0000313" key="3">
    <source>
        <dbReference type="EMBL" id="AFM02549.1"/>
    </source>
</evidence>
<dbReference type="eggNOG" id="COG1262">
    <property type="taxonomic scope" value="Bacteria"/>
</dbReference>
<dbReference type="RefSeq" id="WP_014796018.1">
    <property type="nucleotide sequence ID" value="NC_018018.1"/>
</dbReference>
<organism evidence="3 4">
    <name type="scientific">Bernardetia litoralis (strain ATCC 23117 / DSM 6794 / NBRC 15988 / NCIMB 1366 / Fx l1 / Sio-4)</name>
    <name type="common">Flexibacter litoralis</name>
    <dbReference type="NCBI Taxonomy" id="880071"/>
    <lineage>
        <taxon>Bacteria</taxon>
        <taxon>Pseudomonadati</taxon>
        <taxon>Bacteroidota</taxon>
        <taxon>Cytophagia</taxon>
        <taxon>Cytophagales</taxon>
        <taxon>Bernardetiaceae</taxon>
        <taxon>Bernardetia</taxon>
    </lineage>
</organism>
<dbReference type="PANTHER" id="PTHR23150">
    <property type="entry name" value="SULFATASE MODIFYING FACTOR 1, 2"/>
    <property type="match status" value="1"/>
</dbReference>
<gene>
    <name evidence="3" type="ordered locus">Fleli_0038</name>
</gene>
<dbReference type="Gene3D" id="3.90.1580.10">
    <property type="entry name" value="paralog of FGE (formylglycine-generating enzyme)"/>
    <property type="match status" value="1"/>
</dbReference>
<dbReference type="GO" id="GO:0120147">
    <property type="term" value="F:formylglycine-generating oxidase activity"/>
    <property type="evidence" value="ECO:0007669"/>
    <property type="project" value="TreeGrafter"/>
</dbReference>
<sequence precursor="true">MKNIFFVAFLFLPFLSYSQTALSSFEENPQDSILTVFLKSSKIESNQIDTIFPIGTPKNIAFVFEGLDSSNNDDYVIITLARGVQPIKEHTYDNIKKQINYPYPISYIVWEDEHFIIEYNKPNKDSVETFVQKIHVFPKPILEEIAREEEESVQDSVNKVKKYLAVIEYHQKRFEKLKEPQENLTEKDKKKIAKIYSKITPPNGVKIDTALFIDETEIANIHWLEYLYHLSKDSSIIYYSESLPDTTVWGYISDSVYFDYYIDHYLRHPSFRYYPVVGITYEQAQNYCIWRGNMVSEGLNKQRKYKDYEITIHYRLPTKEEWEYAAIKNDSDKQFGGEPAMRRYSEEEKEKVYRTAKNYRKEKGYKTKEIKLEMQNYFESDTSYTKAFNYKKKYSKPYFIEEMYIDKTSFLRMQYHYPKTKQFGLDNLFGNVAEMTSEKGIAKGGSFYHTLEECAADRVQVYDSPQAWLGFRCVAEVVVRKKKDVE</sequence>
<dbReference type="HOGENOM" id="CLU_044055_0_0_10"/>
<evidence type="ECO:0000259" key="2">
    <source>
        <dbReference type="Pfam" id="PF03781"/>
    </source>
</evidence>
<dbReference type="InterPro" id="IPR051043">
    <property type="entry name" value="Sulfatase_Mod_Factor_Kinase"/>
</dbReference>
<dbReference type="STRING" id="880071.Fleli_0038"/>
<dbReference type="PATRIC" id="fig|880071.3.peg.41"/>
<name>I4AF14_BERLS</name>
<keyword evidence="4" id="KW-1185">Reference proteome</keyword>
<dbReference type="AlphaFoldDB" id="I4AF14"/>
<proteinExistence type="predicted"/>
<protein>
    <recommendedName>
        <fullName evidence="2">Sulfatase-modifying factor enzyme-like domain-containing protein</fullName>
    </recommendedName>
</protein>
<evidence type="ECO:0000256" key="1">
    <source>
        <dbReference type="SAM" id="SignalP"/>
    </source>
</evidence>
<dbReference type="KEGG" id="fli:Fleli_0038"/>
<dbReference type="Pfam" id="PF03781">
    <property type="entry name" value="FGE-sulfatase"/>
    <property type="match status" value="1"/>
</dbReference>
<reference evidence="4" key="1">
    <citation type="submission" date="2012-06" db="EMBL/GenBank/DDBJ databases">
        <title>The complete genome of Flexibacter litoralis DSM 6794.</title>
        <authorList>
            <person name="Lucas S."/>
            <person name="Copeland A."/>
            <person name="Lapidus A."/>
            <person name="Glavina del Rio T."/>
            <person name="Dalin E."/>
            <person name="Tice H."/>
            <person name="Bruce D."/>
            <person name="Goodwin L."/>
            <person name="Pitluck S."/>
            <person name="Peters L."/>
            <person name="Ovchinnikova G."/>
            <person name="Lu M."/>
            <person name="Kyrpides N."/>
            <person name="Mavromatis K."/>
            <person name="Ivanova N."/>
            <person name="Brettin T."/>
            <person name="Detter J.C."/>
            <person name="Han C."/>
            <person name="Larimer F."/>
            <person name="Land M."/>
            <person name="Hauser L."/>
            <person name="Markowitz V."/>
            <person name="Cheng J.-F."/>
            <person name="Hugenholtz P."/>
            <person name="Woyke T."/>
            <person name="Wu D."/>
            <person name="Spring S."/>
            <person name="Lang E."/>
            <person name="Kopitz M."/>
            <person name="Brambilla E."/>
            <person name="Klenk H.-P."/>
            <person name="Eisen J.A."/>
        </authorList>
    </citation>
    <scope>NUCLEOTIDE SEQUENCE [LARGE SCALE GENOMIC DNA]</scope>
    <source>
        <strain evidence="4">ATCC 23117 / DSM 6794 / NBRC 15988 / NCIMB 1366 / Sio-4</strain>
    </source>
</reference>